<dbReference type="EMBL" id="CADCTV010000504">
    <property type="protein sequence ID" value="CAA9336302.1"/>
    <property type="molecule type" value="Genomic_DNA"/>
</dbReference>
<feature type="compositionally biased region" description="Basic residues" evidence="1">
    <location>
        <begin position="62"/>
        <end position="73"/>
    </location>
</feature>
<feature type="non-terminal residue" evidence="2">
    <location>
        <position position="411"/>
    </location>
</feature>
<feature type="compositionally biased region" description="Low complexity" evidence="1">
    <location>
        <begin position="74"/>
        <end position="92"/>
    </location>
</feature>
<organism evidence="2">
    <name type="scientific">uncultured Gemmatimonadota bacterium</name>
    <dbReference type="NCBI Taxonomy" id="203437"/>
    <lineage>
        <taxon>Bacteria</taxon>
        <taxon>Pseudomonadati</taxon>
        <taxon>Gemmatimonadota</taxon>
        <taxon>environmental samples</taxon>
    </lineage>
</organism>
<gene>
    <name evidence="2" type="ORF">AVDCRST_MAG89-2398</name>
</gene>
<proteinExistence type="predicted"/>
<feature type="compositionally biased region" description="Low complexity" evidence="1">
    <location>
        <begin position="40"/>
        <end position="51"/>
    </location>
</feature>
<feature type="compositionally biased region" description="Basic residues" evidence="1">
    <location>
        <begin position="136"/>
        <end position="155"/>
    </location>
</feature>
<feature type="compositionally biased region" description="Basic and acidic residues" evidence="1">
    <location>
        <begin position="52"/>
        <end position="61"/>
    </location>
</feature>
<feature type="region of interest" description="Disordered" evidence="1">
    <location>
        <begin position="279"/>
        <end position="300"/>
    </location>
</feature>
<feature type="compositionally biased region" description="Basic residues" evidence="1">
    <location>
        <begin position="11"/>
        <end position="23"/>
    </location>
</feature>
<feature type="compositionally biased region" description="Basic and acidic residues" evidence="1">
    <location>
        <begin position="26"/>
        <end position="38"/>
    </location>
</feature>
<protein>
    <submittedName>
        <fullName evidence="2">Uncharacterized protein</fullName>
    </submittedName>
</protein>
<feature type="non-terminal residue" evidence="2">
    <location>
        <position position="1"/>
    </location>
</feature>
<sequence length="411" mass="44792">EEEPGRPARYVGHRRSAAGHRPGRAGAEHRRADADRARVRAAAHPARAGQGAERRPAERRADRRKPVRGRQAVRRVAQGPAGPRLRPGRQRLPGLRRQDAALAAHPHHPGHAVRARGVRVQAARRLAVELPGDLRRRPRRPRRHHEARGAHHPARHAADDRRRGARAERVEARLHAVGPCPAGGDRGGAFRHFRRPGEPRGRRVHPHHELPADERAAVARPLCAGHALRLAHPHRFAAHRGADLPAAGAAAPRTGNHRAAQGAHRIRRSHRAAAQLAARHVGRGSQRQLSALVQPRRSAHVRRGVPHRLGGFRRPALAVQALSRRRVGPAVAAHRVAPRRHPVPGAQRRRARAGHAHRGQLRHAGGRHAALHGRGPEGGARARVHHRADAARRPAGAGPDAGRGGDPRRSL</sequence>
<dbReference type="AlphaFoldDB" id="A0A6J4LLX1"/>
<name>A0A6J4LLX1_9BACT</name>
<feature type="compositionally biased region" description="Basic residues" evidence="1">
    <location>
        <begin position="342"/>
        <end position="371"/>
    </location>
</feature>
<evidence type="ECO:0000256" key="1">
    <source>
        <dbReference type="SAM" id="MobiDB-lite"/>
    </source>
</evidence>
<reference evidence="2" key="1">
    <citation type="submission" date="2020-02" db="EMBL/GenBank/DDBJ databases">
        <authorList>
            <person name="Meier V. D."/>
        </authorList>
    </citation>
    <scope>NUCLEOTIDE SEQUENCE</scope>
    <source>
        <strain evidence="2">AVDCRST_MAG89</strain>
    </source>
</reference>
<feature type="region of interest" description="Disordered" evidence="1">
    <location>
        <begin position="136"/>
        <end position="162"/>
    </location>
</feature>
<feature type="region of interest" description="Disordered" evidence="1">
    <location>
        <begin position="342"/>
        <end position="411"/>
    </location>
</feature>
<accession>A0A6J4LLX1</accession>
<evidence type="ECO:0000313" key="2">
    <source>
        <dbReference type="EMBL" id="CAA9336302.1"/>
    </source>
</evidence>
<feature type="region of interest" description="Disordered" evidence="1">
    <location>
        <begin position="1"/>
        <end position="92"/>
    </location>
</feature>